<name>A0ABX9GCB5_9BURK</name>
<evidence type="ECO:0000259" key="2">
    <source>
        <dbReference type="PROSITE" id="PS50943"/>
    </source>
</evidence>
<dbReference type="PANTHER" id="PTHR46558">
    <property type="entry name" value="TRACRIPTIONAL REGULATORY PROTEIN-RELATED-RELATED"/>
    <property type="match status" value="1"/>
</dbReference>
<dbReference type="SMART" id="SM00530">
    <property type="entry name" value="HTH_XRE"/>
    <property type="match status" value="1"/>
</dbReference>
<dbReference type="RefSeq" id="WP_088589823.1">
    <property type="nucleotide sequence ID" value="NZ_CADIJU010000003.1"/>
</dbReference>
<dbReference type="PROSITE" id="PS50943">
    <property type="entry name" value="HTH_CROC1"/>
    <property type="match status" value="1"/>
</dbReference>
<evidence type="ECO:0000256" key="1">
    <source>
        <dbReference type="ARBA" id="ARBA00023125"/>
    </source>
</evidence>
<evidence type="ECO:0000313" key="3">
    <source>
        <dbReference type="EMBL" id="RBP21445.1"/>
    </source>
</evidence>
<evidence type="ECO:0000313" key="4">
    <source>
        <dbReference type="Proteomes" id="UP000252124"/>
    </source>
</evidence>
<feature type="domain" description="HTH cro/C1-type" evidence="2">
    <location>
        <begin position="6"/>
        <end position="60"/>
    </location>
</feature>
<sequence length="100" mass="11347">MLNEALRLIRAYHDLSQSQLCSELGISNSYLSEIESGKKSPSLDLLNKYSVRFDVPVSSLMFFSESLDSKKVTDRLRVGVARKVVSLLQWVEQKKPKSNI</sequence>
<proteinExistence type="predicted"/>
<dbReference type="PANTHER" id="PTHR46558:SF4">
    <property type="entry name" value="DNA-BIDING PHAGE PROTEIN"/>
    <property type="match status" value="1"/>
</dbReference>
<keyword evidence="1 3" id="KW-0238">DNA-binding</keyword>
<gene>
    <name evidence="3" type="ORF">DFP87_103699</name>
</gene>
<dbReference type="Gene3D" id="1.10.260.40">
    <property type="entry name" value="lambda repressor-like DNA-binding domains"/>
    <property type="match status" value="1"/>
</dbReference>
<keyword evidence="4" id="KW-1185">Reference proteome</keyword>
<dbReference type="Pfam" id="PF01381">
    <property type="entry name" value="HTH_3"/>
    <property type="match status" value="1"/>
</dbReference>
<dbReference type="GeneID" id="99730203"/>
<dbReference type="InterPro" id="IPR010982">
    <property type="entry name" value="Lambda_DNA-bd_dom_sf"/>
</dbReference>
<dbReference type="Proteomes" id="UP000252124">
    <property type="component" value="Unassembled WGS sequence"/>
</dbReference>
<dbReference type="EMBL" id="QNRM01000003">
    <property type="protein sequence ID" value="RBP21445.1"/>
    <property type="molecule type" value="Genomic_DNA"/>
</dbReference>
<dbReference type="GO" id="GO:0003677">
    <property type="term" value="F:DNA binding"/>
    <property type="evidence" value="ECO:0007669"/>
    <property type="project" value="UniProtKB-KW"/>
</dbReference>
<reference evidence="3 4" key="1">
    <citation type="submission" date="2018-06" db="EMBL/GenBank/DDBJ databases">
        <title>Genomic Encyclopedia of Type Strains, Phase III (KMG-III): the genomes of soil and plant-associated and newly described type strains.</title>
        <authorList>
            <person name="Whitman W."/>
        </authorList>
    </citation>
    <scope>NUCLEOTIDE SEQUENCE [LARGE SCALE GENOMIC DNA]</scope>
    <source>
        <strain evidence="3 4">CECT 7342</strain>
    </source>
</reference>
<dbReference type="InterPro" id="IPR001387">
    <property type="entry name" value="Cro/C1-type_HTH"/>
</dbReference>
<organism evidence="3 4">
    <name type="scientific">Achromobacter marplatensis</name>
    <dbReference type="NCBI Taxonomy" id="470868"/>
    <lineage>
        <taxon>Bacteria</taxon>
        <taxon>Pseudomonadati</taxon>
        <taxon>Pseudomonadota</taxon>
        <taxon>Betaproteobacteria</taxon>
        <taxon>Burkholderiales</taxon>
        <taxon>Alcaligenaceae</taxon>
        <taxon>Achromobacter</taxon>
    </lineage>
</organism>
<dbReference type="CDD" id="cd00093">
    <property type="entry name" value="HTH_XRE"/>
    <property type="match status" value="1"/>
</dbReference>
<comment type="caution">
    <text evidence="3">The sequence shown here is derived from an EMBL/GenBank/DDBJ whole genome shotgun (WGS) entry which is preliminary data.</text>
</comment>
<dbReference type="SUPFAM" id="SSF47413">
    <property type="entry name" value="lambda repressor-like DNA-binding domains"/>
    <property type="match status" value="1"/>
</dbReference>
<protein>
    <submittedName>
        <fullName evidence="3">DNA-binding XRE family transcriptional regulator</fullName>
    </submittedName>
</protein>
<accession>A0ABX9GCB5</accession>